<feature type="region of interest" description="Disordered" evidence="2">
    <location>
        <begin position="326"/>
        <end position="353"/>
    </location>
</feature>
<dbReference type="InParanoid" id="G0MMN3"/>
<evidence type="ECO:0000256" key="2">
    <source>
        <dbReference type="SAM" id="MobiDB-lite"/>
    </source>
</evidence>
<evidence type="ECO:0000256" key="1">
    <source>
        <dbReference type="SAM" id="Coils"/>
    </source>
</evidence>
<dbReference type="AlphaFoldDB" id="G0MMN3"/>
<organism evidence="4">
    <name type="scientific">Caenorhabditis brenneri</name>
    <name type="common">Nematode worm</name>
    <dbReference type="NCBI Taxonomy" id="135651"/>
    <lineage>
        <taxon>Eukaryota</taxon>
        <taxon>Metazoa</taxon>
        <taxon>Ecdysozoa</taxon>
        <taxon>Nematoda</taxon>
        <taxon>Chromadorea</taxon>
        <taxon>Rhabditida</taxon>
        <taxon>Rhabditina</taxon>
        <taxon>Rhabditomorpha</taxon>
        <taxon>Rhabditoidea</taxon>
        <taxon>Rhabditidae</taxon>
        <taxon>Peloderinae</taxon>
        <taxon>Caenorhabditis</taxon>
    </lineage>
</organism>
<dbReference type="EMBL" id="GL379802">
    <property type="protein sequence ID" value="EGT37532.1"/>
    <property type="molecule type" value="Genomic_DNA"/>
</dbReference>
<protein>
    <submittedName>
        <fullName evidence="3">Uncharacterized protein</fullName>
    </submittedName>
</protein>
<dbReference type="SUPFAM" id="SSF90257">
    <property type="entry name" value="Myosin rod fragments"/>
    <property type="match status" value="1"/>
</dbReference>
<evidence type="ECO:0000313" key="3">
    <source>
        <dbReference type="EMBL" id="EGT37532.1"/>
    </source>
</evidence>
<proteinExistence type="predicted"/>
<name>G0MMN3_CAEBE</name>
<reference evidence="4" key="1">
    <citation type="submission" date="2011-07" db="EMBL/GenBank/DDBJ databases">
        <authorList>
            <consortium name="Caenorhabditis brenneri Sequencing and Analysis Consortium"/>
            <person name="Wilson R.K."/>
        </authorList>
    </citation>
    <scope>NUCLEOTIDE SEQUENCE [LARGE SCALE GENOMIC DNA]</scope>
    <source>
        <strain evidence="4">PB2801</strain>
    </source>
</reference>
<accession>G0MMN3</accession>
<keyword evidence="1" id="KW-0175">Coiled coil</keyword>
<feature type="coiled-coil region" evidence="1">
    <location>
        <begin position="162"/>
        <end position="245"/>
    </location>
</feature>
<dbReference type="Gene3D" id="1.20.5.340">
    <property type="match status" value="1"/>
</dbReference>
<dbReference type="Proteomes" id="UP000008068">
    <property type="component" value="Unassembled WGS sequence"/>
</dbReference>
<evidence type="ECO:0000313" key="4">
    <source>
        <dbReference type="Proteomes" id="UP000008068"/>
    </source>
</evidence>
<keyword evidence="4" id="KW-1185">Reference proteome</keyword>
<gene>
    <name evidence="3" type="ORF">CAEBREN_19036</name>
</gene>
<dbReference type="HOGENOM" id="CLU_785790_0_0_1"/>
<sequence length="353" mass="38921">MQPTSTATTQPAATIPLTTENVKEGATAGGLLGSIENVPLDSIAIDAMVNANDAPVVQPAIDTHVYAAPNPPIPFVAAQPPLTFGAPGGLMDAPGALLLHLQSTNPHVVETMAEIQFENLPENYKTMAKLIYIFPSMYAMLSLGMKGFMDIDAERAALKYNMRQLREETDMCNRTIAQLETDNTNQLQTIEKLKTENGAMIAGKKEIEDKLHGTEEKLEDATKRTQDLERNQKKMASEIARLKKLVNAHEVCDAEKTEGIRRFLEAKEKRKEAMIEFLSPEENGVQPVVEIGNKENYNHKESGCKSLKINYELEKYVFLATALNESGKGGRKRGADKKERDFTSTKKTRGNGA</sequence>